<evidence type="ECO:0000256" key="3">
    <source>
        <dbReference type="SAM" id="Phobius"/>
    </source>
</evidence>
<dbReference type="PANTHER" id="PTHR36512:SF3">
    <property type="entry name" value="BLR5678 PROTEIN"/>
    <property type="match status" value="1"/>
</dbReference>
<gene>
    <name evidence="5" type="ORF">DVH21_01750</name>
</gene>
<name>A0A3M9KB77_9ACTN</name>
<evidence type="ECO:0000256" key="4">
    <source>
        <dbReference type="SAM" id="SignalP"/>
    </source>
</evidence>
<keyword evidence="3" id="KW-0472">Membrane</keyword>
<dbReference type="SUPFAM" id="SSF56266">
    <property type="entry name" value="DmpA/ArgJ-like"/>
    <property type="match status" value="1"/>
</dbReference>
<feature type="chain" id="PRO_5043321617" evidence="4">
    <location>
        <begin position="29"/>
        <end position="490"/>
    </location>
</feature>
<comment type="similarity">
    <text evidence="1">Belongs to the peptidase S58 family.</text>
</comment>
<protein>
    <submittedName>
        <fullName evidence="5">Peptidase S58 family protein</fullName>
    </submittedName>
</protein>
<sequence length="490" mass="48952">MKSSRFAALAAAALVCPGLVLVASPASANPAAGAPGAHNAITDVPGIQVGQVQSDTAPYLTGTSVVYMPQMSVASVDQRGGAPATKETDLLSPLNSNPGVNAIQLGGSSMYGLSATNGIIRWLEDRGEGVRVGAGGVAPIVPAADIFDLGRGGDPKARTSAEWGYLAAQATSDGPVRQGGVGGGTGARGGGMRGGVGTASVHLGDGIYVGAMVIVNPAGSPVDPADCTLYGVKYGIGNEFAGYKAPKKKECNPPTPPAAAAEQPANTTIAVVATNAPLEKAAAQRMSGNAHDGMARAISPIHTLGDGDTVFAVSTGKGEALQINDPADSRQLNAIFNAGASTLARAIAKAVLSSESIGNTTSYCDRYPSACKGMKQLKQWRTQGNAPDVTPETFAQATQALQQTPVPAPAGADKGKDKGKGKPNAAPAGNTTSDAGQESQNGMVLASGNTGGPTLSTGVTTGLLAAAVLGVGLLGMHLRGRRRAPSTRLS</sequence>
<dbReference type="InterPro" id="IPR005321">
    <property type="entry name" value="Peptidase_S58_DmpA"/>
</dbReference>
<keyword evidence="3" id="KW-0812">Transmembrane</keyword>
<dbReference type="EMBL" id="CP031263">
    <property type="protein sequence ID" value="AXH88749.1"/>
    <property type="molecule type" value="Genomic_DNA"/>
</dbReference>
<dbReference type="InterPro" id="IPR016117">
    <property type="entry name" value="ArgJ-like_dom_sf"/>
</dbReference>
<evidence type="ECO:0000313" key="5">
    <source>
        <dbReference type="EMBL" id="AXH88749.1"/>
    </source>
</evidence>
<feature type="signal peptide" evidence="4">
    <location>
        <begin position="1"/>
        <end position="28"/>
    </location>
</feature>
<keyword evidence="3" id="KW-1133">Transmembrane helix</keyword>
<feature type="region of interest" description="Disordered" evidence="2">
    <location>
        <begin position="402"/>
        <end position="449"/>
    </location>
</feature>
<evidence type="ECO:0000313" key="6">
    <source>
        <dbReference type="Proteomes" id="UP000253958"/>
    </source>
</evidence>
<feature type="transmembrane region" description="Helical" evidence="3">
    <location>
        <begin position="459"/>
        <end position="478"/>
    </location>
</feature>
<feature type="compositionally biased region" description="Low complexity" evidence="2">
    <location>
        <begin position="402"/>
        <end position="412"/>
    </location>
</feature>
<dbReference type="AlphaFoldDB" id="A0A3M9KB77"/>
<reference evidence="5 6" key="1">
    <citation type="submission" date="2018-07" db="EMBL/GenBank/DDBJ databases">
        <authorList>
            <person name="Ye Y."/>
        </authorList>
    </citation>
    <scope>NUCLEOTIDE SEQUENCE [LARGE SCALE GENOMIC DNA]</scope>
    <source>
        <strain evidence="6">H14(2018)</strain>
    </source>
</reference>
<dbReference type="CDD" id="cd02252">
    <property type="entry name" value="nylC_like"/>
    <property type="match status" value="1"/>
</dbReference>
<dbReference type="GO" id="GO:0004177">
    <property type="term" value="F:aminopeptidase activity"/>
    <property type="evidence" value="ECO:0007669"/>
    <property type="project" value="TreeGrafter"/>
</dbReference>
<proteinExistence type="inferred from homology"/>
<dbReference type="RefSeq" id="WP_114918646.1">
    <property type="nucleotide sequence ID" value="NZ_CBDRJL010000016.1"/>
</dbReference>
<keyword evidence="4" id="KW-0732">Signal</keyword>
<evidence type="ECO:0000256" key="1">
    <source>
        <dbReference type="ARBA" id="ARBA00007068"/>
    </source>
</evidence>
<reference evidence="5 6" key="2">
    <citation type="submission" date="2018-08" db="EMBL/GenBank/DDBJ databases">
        <title>Streptomyces kandeliansis sp. nov., an endophytic bacterium isolated from mangrove plant.</title>
        <authorList>
            <person name="Wang R."/>
        </authorList>
    </citation>
    <scope>NUCLEOTIDE SEQUENCE [LARGE SCALE GENOMIC DNA]</scope>
    <source>
        <strain evidence="6">H14(2018)</strain>
    </source>
</reference>
<dbReference type="Pfam" id="PF03576">
    <property type="entry name" value="Peptidase_S58"/>
    <property type="match status" value="1"/>
</dbReference>
<dbReference type="PANTHER" id="PTHR36512">
    <property type="entry name" value="D-AMINOPEPTIDASE"/>
    <property type="match status" value="1"/>
</dbReference>
<evidence type="ECO:0000256" key="2">
    <source>
        <dbReference type="SAM" id="MobiDB-lite"/>
    </source>
</evidence>
<organism evidence="5 6">
    <name type="scientific">Micromonospora aurantiaca</name>
    <name type="common">nom. illeg.</name>
    <dbReference type="NCBI Taxonomy" id="47850"/>
    <lineage>
        <taxon>Bacteria</taxon>
        <taxon>Bacillati</taxon>
        <taxon>Actinomycetota</taxon>
        <taxon>Actinomycetes</taxon>
        <taxon>Micromonosporales</taxon>
        <taxon>Micromonosporaceae</taxon>
        <taxon>Micromonospora</taxon>
    </lineage>
</organism>
<dbReference type="Gene3D" id="3.60.70.12">
    <property type="entry name" value="L-amino peptidase D-ALA esterase/amidase"/>
    <property type="match status" value="1"/>
</dbReference>
<accession>A0A3M9KB77</accession>
<feature type="compositionally biased region" description="Polar residues" evidence="2">
    <location>
        <begin position="431"/>
        <end position="442"/>
    </location>
</feature>
<dbReference type="Proteomes" id="UP000253958">
    <property type="component" value="Chromosome"/>
</dbReference>